<dbReference type="SUPFAM" id="SSF53213">
    <property type="entry name" value="LigB-like"/>
    <property type="match status" value="1"/>
</dbReference>
<name>A0A381NFD4_9ZZZZ</name>
<reference evidence="2" key="1">
    <citation type="submission" date="2018-05" db="EMBL/GenBank/DDBJ databases">
        <authorList>
            <person name="Lanie J.A."/>
            <person name="Ng W.-L."/>
            <person name="Kazmierczak K.M."/>
            <person name="Andrzejewski T.M."/>
            <person name="Davidsen T.M."/>
            <person name="Wayne K.J."/>
            <person name="Tettelin H."/>
            <person name="Glass J.I."/>
            <person name="Rusch D."/>
            <person name="Podicherti R."/>
            <person name="Tsui H.-C.T."/>
            <person name="Winkler M.E."/>
        </authorList>
    </citation>
    <scope>NUCLEOTIDE SEQUENCE</scope>
</reference>
<dbReference type="AlphaFoldDB" id="A0A381NFD4"/>
<dbReference type="NCBIfam" id="NF009903">
    <property type="entry name" value="PRK13366.1"/>
    <property type="match status" value="1"/>
</dbReference>
<dbReference type="Gene3D" id="3.40.830.10">
    <property type="entry name" value="LigB-like"/>
    <property type="match status" value="1"/>
</dbReference>
<gene>
    <name evidence="2" type="ORF">METZ01_LOCUS6129</name>
</gene>
<feature type="non-terminal residue" evidence="2">
    <location>
        <position position="1"/>
    </location>
</feature>
<organism evidence="2">
    <name type="scientific">marine metagenome</name>
    <dbReference type="NCBI Taxonomy" id="408172"/>
    <lineage>
        <taxon>unclassified sequences</taxon>
        <taxon>metagenomes</taxon>
        <taxon>ecological metagenomes</taxon>
    </lineage>
</organism>
<dbReference type="InterPro" id="IPR004183">
    <property type="entry name" value="Xdiol_dOase_suB"/>
</dbReference>
<dbReference type="Pfam" id="PF02900">
    <property type="entry name" value="LigB"/>
    <property type="match status" value="1"/>
</dbReference>
<feature type="domain" description="Extradiol ring-cleavage dioxygenase class III enzyme subunit B" evidence="1">
    <location>
        <begin position="4"/>
        <end position="266"/>
    </location>
</feature>
<evidence type="ECO:0000259" key="1">
    <source>
        <dbReference type="Pfam" id="PF02900"/>
    </source>
</evidence>
<sequence length="276" mass="30967">VGGIATSHVPSIGAAIDNGKTGQPYWKPLFDGYKKARQWMSETKPDVVIIIYNDHASEFSLELIPTFVIGVSDMFMPSDEGYGPREIPNIEGHPELAWHLAESLILQEFDMTIANEMTVDHGLSVPLSIMYDQPKEWPCKVIPICVNVIQYPPPTGLRCYKLGRAIRVAIDTFDSNEKIAVIGTGGMSHQLQGERAGIINREFDISFLDRISNQPEELTKIHHHDYIMQAGSEGVELVMWLVMRGVLEKKVREIYRHYHVPASNTAAGLIILEDDE</sequence>
<dbReference type="NCBIfam" id="NF009902">
    <property type="entry name" value="PRK13365.1"/>
    <property type="match status" value="1"/>
</dbReference>
<dbReference type="NCBIfam" id="NF009901">
    <property type="entry name" value="PRK13364.1"/>
    <property type="match status" value="1"/>
</dbReference>
<protein>
    <recommendedName>
        <fullName evidence="1">Extradiol ring-cleavage dioxygenase class III enzyme subunit B domain-containing protein</fullName>
    </recommendedName>
</protein>
<dbReference type="GO" id="GO:0008198">
    <property type="term" value="F:ferrous iron binding"/>
    <property type="evidence" value="ECO:0007669"/>
    <property type="project" value="InterPro"/>
</dbReference>
<accession>A0A381NFD4</accession>
<dbReference type="GO" id="GO:0016702">
    <property type="term" value="F:oxidoreductase activity, acting on single donors with incorporation of molecular oxygen, incorporation of two atoms of oxygen"/>
    <property type="evidence" value="ECO:0007669"/>
    <property type="project" value="UniProtKB-ARBA"/>
</dbReference>
<evidence type="ECO:0000313" key="2">
    <source>
        <dbReference type="EMBL" id="SUZ53275.1"/>
    </source>
</evidence>
<proteinExistence type="predicted"/>
<dbReference type="EMBL" id="UINC01000322">
    <property type="protein sequence ID" value="SUZ53275.1"/>
    <property type="molecule type" value="Genomic_DNA"/>
</dbReference>